<organism evidence="2 3">
    <name type="scientific">Meganyctiphanes norvegica</name>
    <name type="common">Northern krill</name>
    <name type="synonym">Thysanopoda norvegica</name>
    <dbReference type="NCBI Taxonomy" id="48144"/>
    <lineage>
        <taxon>Eukaryota</taxon>
        <taxon>Metazoa</taxon>
        <taxon>Ecdysozoa</taxon>
        <taxon>Arthropoda</taxon>
        <taxon>Crustacea</taxon>
        <taxon>Multicrustacea</taxon>
        <taxon>Malacostraca</taxon>
        <taxon>Eumalacostraca</taxon>
        <taxon>Eucarida</taxon>
        <taxon>Euphausiacea</taxon>
        <taxon>Euphausiidae</taxon>
        <taxon>Meganyctiphanes</taxon>
    </lineage>
</organism>
<evidence type="ECO:0000256" key="1">
    <source>
        <dbReference type="SAM" id="Coils"/>
    </source>
</evidence>
<dbReference type="GO" id="GO:0033596">
    <property type="term" value="C:TSC1-TSC2 complex"/>
    <property type="evidence" value="ECO:0007669"/>
    <property type="project" value="TreeGrafter"/>
</dbReference>
<dbReference type="PANTHER" id="PTHR15154:SF2">
    <property type="entry name" value="HAMARTIN"/>
    <property type="match status" value="1"/>
</dbReference>
<keyword evidence="3" id="KW-1185">Reference proteome</keyword>
<evidence type="ECO:0000313" key="3">
    <source>
        <dbReference type="Proteomes" id="UP001497623"/>
    </source>
</evidence>
<dbReference type="EMBL" id="CAXKWB010044934">
    <property type="protein sequence ID" value="CAL4161688.1"/>
    <property type="molecule type" value="Genomic_DNA"/>
</dbReference>
<name>A0AAV2S5Q9_MEGNR</name>
<protein>
    <submittedName>
        <fullName evidence="2">Uncharacterized protein</fullName>
    </submittedName>
</protein>
<dbReference type="Proteomes" id="UP001497623">
    <property type="component" value="Unassembled WGS sequence"/>
</dbReference>
<gene>
    <name evidence="2" type="ORF">MNOR_LOCUS32667</name>
</gene>
<dbReference type="PANTHER" id="PTHR15154">
    <property type="entry name" value="HAMARTIN"/>
    <property type="match status" value="1"/>
</dbReference>
<dbReference type="AlphaFoldDB" id="A0AAV2S5Q9"/>
<sequence>GSTSSKSPHELLDQYVTLSAETKGSGKLGWSQQNANTGNAQTNNEKVLKKQVGLMHTMLMIESDISVKSMQKGIAALLGRAKKVYALEEHQKGLKEEVQHLEEEVNRLRHDLKTLQSSSQVREHNLQLAATHQQEKINKMYSELETAKQERALLVQECSTLTYANKELTSNLQQAQGELLERNRQLSLQARMVQSNKLLSKQVENLHKQISLMGELGEQYRQQQWQSLVGDGSSGNGIGDRLEYKAAHQQITHLQETMRSMSANHEAALARIADLEEEVRGKDKLLESQQHLVKAARESGAEQCRAAERRSQNLIAINQSLESRILENQDRIDRLVR</sequence>
<dbReference type="GO" id="GO:0032007">
    <property type="term" value="P:negative regulation of TOR signaling"/>
    <property type="evidence" value="ECO:0007669"/>
    <property type="project" value="TreeGrafter"/>
</dbReference>
<feature type="coiled-coil region" evidence="1">
    <location>
        <begin position="84"/>
        <end position="185"/>
    </location>
</feature>
<evidence type="ECO:0000313" key="2">
    <source>
        <dbReference type="EMBL" id="CAL4161688.1"/>
    </source>
</evidence>
<feature type="non-terminal residue" evidence="2">
    <location>
        <position position="337"/>
    </location>
</feature>
<feature type="non-terminal residue" evidence="2">
    <location>
        <position position="1"/>
    </location>
</feature>
<proteinExistence type="predicted"/>
<dbReference type="GO" id="GO:0008285">
    <property type="term" value="P:negative regulation of cell population proliferation"/>
    <property type="evidence" value="ECO:0007669"/>
    <property type="project" value="TreeGrafter"/>
</dbReference>
<keyword evidence="1" id="KW-0175">Coiled coil</keyword>
<reference evidence="2 3" key="1">
    <citation type="submission" date="2024-05" db="EMBL/GenBank/DDBJ databases">
        <authorList>
            <person name="Wallberg A."/>
        </authorList>
    </citation>
    <scope>NUCLEOTIDE SEQUENCE [LARGE SCALE GENOMIC DNA]</scope>
</reference>
<dbReference type="InterPro" id="IPR007483">
    <property type="entry name" value="Hamartin"/>
</dbReference>
<accession>A0AAV2S5Q9</accession>
<comment type="caution">
    <text evidence="2">The sequence shown here is derived from an EMBL/GenBank/DDBJ whole genome shotgun (WGS) entry which is preliminary data.</text>
</comment>
<dbReference type="GO" id="GO:0051726">
    <property type="term" value="P:regulation of cell cycle"/>
    <property type="evidence" value="ECO:0007669"/>
    <property type="project" value="TreeGrafter"/>
</dbReference>